<dbReference type="GO" id="GO:0008270">
    <property type="term" value="F:zinc ion binding"/>
    <property type="evidence" value="ECO:0007669"/>
    <property type="project" value="InterPro"/>
</dbReference>
<evidence type="ECO:0000313" key="2">
    <source>
        <dbReference type="Proteomes" id="UP000627292"/>
    </source>
</evidence>
<organism evidence="1 2">
    <name type="scientific">Filimonas zeae</name>
    <dbReference type="NCBI Taxonomy" id="1737353"/>
    <lineage>
        <taxon>Bacteria</taxon>
        <taxon>Pseudomonadati</taxon>
        <taxon>Bacteroidota</taxon>
        <taxon>Chitinophagia</taxon>
        <taxon>Chitinophagales</taxon>
        <taxon>Chitinophagaceae</taxon>
        <taxon>Filimonas</taxon>
    </lineage>
</organism>
<sequence>MLRVLTVRGDYNMPLKNVLVLGCIDLRLTDETMAFLNNDNLQNRFDFFTMAGTSVTTQVASYPSDYNPDVLKHYSNFTHWKDTFFDHVQAAIDLHQIMDVYIIEHRDCGAYKIFLKDGSFGPGKEDEEEEAHRKYASALAEKLEQYTTRYLDHTGSIKTAKLKAHAFLIDLRGDVKLLYTKPDEEKAKK</sequence>
<keyword evidence="2" id="KW-1185">Reference proteome</keyword>
<protein>
    <recommendedName>
        <fullName evidence="3">Carbonic anhydrase</fullName>
    </recommendedName>
</protein>
<dbReference type="RefSeq" id="WP_188954071.1">
    <property type="nucleotide sequence ID" value="NZ_BMIB01000003.1"/>
</dbReference>
<dbReference type="Gene3D" id="3.40.1050.10">
    <property type="entry name" value="Carbonic anhydrase"/>
    <property type="match status" value="1"/>
</dbReference>
<comment type="caution">
    <text evidence="1">The sequence shown here is derived from an EMBL/GenBank/DDBJ whole genome shotgun (WGS) entry which is preliminary data.</text>
</comment>
<dbReference type="GO" id="GO:0004089">
    <property type="term" value="F:carbonate dehydratase activity"/>
    <property type="evidence" value="ECO:0007669"/>
    <property type="project" value="InterPro"/>
</dbReference>
<dbReference type="Proteomes" id="UP000627292">
    <property type="component" value="Unassembled WGS sequence"/>
</dbReference>
<reference evidence="1" key="1">
    <citation type="journal article" date="2014" name="Int. J. Syst. Evol. Microbiol.">
        <title>Complete genome sequence of Corynebacterium casei LMG S-19264T (=DSM 44701T), isolated from a smear-ripened cheese.</title>
        <authorList>
            <consortium name="US DOE Joint Genome Institute (JGI-PGF)"/>
            <person name="Walter F."/>
            <person name="Albersmeier A."/>
            <person name="Kalinowski J."/>
            <person name="Ruckert C."/>
        </authorList>
    </citation>
    <scope>NUCLEOTIDE SEQUENCE</scope>
    <source>
        <strain evidence="1">CGMCC 1.15290</strain>
    </source>
</reference>
<gene>
    <name evidence="1" type="ORF">GCM10011379_32290</name>
</gene>
<dbReference type="SUPFAM" id="SSF53056">
    <property type="entry name" value="beta-carbonic anhydrase, cab"/>
    <property type="match status" value="1"/>
</dbReference>
<dbReference type="InterPro" id="IPR036874">
    <property type="entry name" value="Carbonic_anhydrase_sf"/>
</dbReference>
<proteinExistence type="predicted"/>
<evidence type="ECO:0000313" key="1">
    <source>
        <dbReference type="EMBL" id="GGH72162.1"/>
    </source>
</evidence>
<evidence type="ECO:0008006" key="3">
    <source>
        <dbReference type="Google" id="ProtNLM"/>
    </source>
</evidence>
<dbReference type="AlphaFoldDB" id="A0A917MX19"/>
<dbReference type="EMBL" id="BMIB01000003">
    <property type="protein sequence ID" value="GGH72162.1"/>
    <property type="molecule type" value="Genomic_DNA"/>
</dbReference>
<name>A0A917MX19_9BACT</name>
<accession>A0A917MX19</accession>
<reference evidence="1" key="2">
    <citation type="submission" date="2020-09" db="EMBL/GenBank/DDBJ databases">
        <authorList>
            <person name="Sun Q."/>
            <person name="Zhou Y."/>
        </authorList>
    </citation>
    <scope>NUCLEOTIDE SEQUENCE</scope>
    <source>
        <strain evidence="1">CGMCC 1.15290</strain>
    </source>
</reference>